<evidence type="ECO:0000313" key="6">
    <source>
        <dbReference type="Proteomes" id="UP001621964"/>
    </source>
</evidence>
<comment type="caution">
    <text evidence="5">The sequence shown here is derived from an EMBL/GenBank/DDBJ whole genome shotgun (WGS) entry which is preliminary data.</text>
</comment>
<dbReference type="NCBIfam" id="TIGR03696">
    <property type="entry name" value="Rhs_assc_core"/>
    <property type="match status" value="1"/>
</dbReference>
<dbReference type="Gene3D" id="2.180.10.10">
    <property type="entry name" value="RHS repeat-associated core"/>
    <property type="match status" value="2"/>
</dbReference>
<evidence type="ECO:0000259" key="3">
    <source>
        <dbReference type="Pfam" id="PF03527"/>
    </source>
</evidence>
<dbReference type="InterPro" id="IPR050708">
    <property type="entry name" value="T6SS_VgrG/RHS"/>
</dbReference>
<dbReference type="InterPro" id="IPR022385">
    <property type="entry name" value="Rhs_assc_core"/>
</dbReference>
<protein>
    <submittedName>
        <fullName evidence="5">RHS repeat-associated core domain-containing protein</fullName>
    </submittedName>
</protein>
<evidence type="ECO:0000313" key="5">
    <source>
        <dbReference type="EMBL" id="MFK7643149.1"/>
    </source>
</evidence>
<accession>A0ABW8Q6G8</accession>
<evidence type="ECO:0000256" key="2">
    <source>
        <dbReference type="SAM" id="MobiDB-lite"/>
    </source>
</evidence>
<dbReference type="InterPro" id="IPR056823">
    <property type="entry name" value="TEN-like_YD-shell"/>
</dbReference>
<feature type="region of interest" description="Disordered" evidence="2">
    <location>
        <begin position="530"/>
        <end position="553"/>
    </location>
</feature>
<dbReference type="RefSeq" id="WP_405387270.1">
    <property type="nucleotide sequence ID" value="NZ_JBJGEB010000021.1"/>
</dbReference>
<evidence type="ECO:0000259" key="4">
    <source>
        <dbReference type="Pfam" id="PF25023"/>
    </source>
</evidence>
<dbReference type="Pfam" id="PF03527">
    <property type="entry name" value="RHS"/>
    <property type="match status" value="1"/>
</dbReference>
<dbReference type="InterPro" id="IPR001826">
    <property type="entry name" value="RHS"/>
</dbReference>
<dbReference type="PANTHER" id="PTHR32305:SF15">
    <property type="entry name" value="PROTEIN RHSA-RELATED"/>
    <property type="match status" value="1"/>
</dbReference>
<feature type="non-terminal residue" evidence="5">
    <location>
        <position position="763"/>
    </location>
</feature>
<dbReference type="InterPro" id="IPR006530">
    <property type="entry name" value="YD"/>
</dbReference>
<feature type="domain" description="Teneurin-like YD-shell" evidence="4">
    <location>
        <begin position="349"/>
        <end position="514"/>
    </location>
</feature>
<organism evidence="5 6">
    <name type="scientific">Neisseria oralis</name>
    <dbReference type="NCBI Taxonomy" id="1107316"/>
    <lineage>
        <taxon>Bacteria</taxon>
        <taxon>Pseudomonadati</taxon>
        <taxon>Pseudomonadota</taxon>
        <taxon>Betaproteobacteria</taxon>
        <taxon>Neisseriales</taxon>
        <taxon>Neisseriaceae</taxon>
        <taxon>Neisseria</taxon>
    </lineage>
</organism>
<dbReference type="InterPro" id="IPR031325">
    <property type="entry name" value="RHS_repeat"/>
</dbReference>
<dbReference type="EMBL" id="JBJGEB010000021">
    <property type="protein sequence ID" value="MFK7643149.1"/>
    <property type="molecule type" value="Genomic_DNA"/>
</dbReference>
<keyword evidence="6" id="KW-1185">Reference proteome</keyword>
<sequence>MVFQTASILSYYIDAEGNRSDTERDDDGWITGQTDPLGRETRYGYNRYGQLESTDYPDGSCDEMEYHSELNLPVAYVERMGPPTLCRYDGRGNPIEITDPAGGITRISYGRNGEPESITDPLGKTVRYRYNEAGLPSSYTDCSGGITRFSYTDFGDLESVTDALGQTVRYHYDEAGNHIRTDYPDGGSEHYEYDRLNRLTGYTDPLGNRTVYELAADGLPLKRTDALGHSFGYRYDAARRLAVLTNENGESYRLEYDAADNLIRESGWDGRITEYGYDKAGQLNEQREYGDNPARPLQIHRFERDILGRLTDKISRRTDRNRHTEAYSRSRYDYDPVSGRLSKARNGSGSVELEYDALGRITGETVVHNGREIKVGYRYDGNGNRIRTELPDGSVVDHLYYGSGHLHRISCNGETVSDIERDALHRETSRTQGHIGSVYEYDPMGRLKRQQTHALGEGGKQDVQVGAVSRRYAYDRAGNLIRSEARRGGTLEYVYDQLGRIREAKPSGGGVERFAFDPAGNILSANHPAATSAGRLKSQPQKTPANPNLYAGNRLKEHDGTEYTYDGLGNLIYRQLPDGENQYFQYDSENQLVRAEIKKAAGNTEIWEYAYDPFGRRLSKERKDKLAWTSTEPKRIHFVWDGSRLAQEYTYKGTYTYIYTDQDSYEPLAQIFHNNKDGKQYLAYIHTDQIGIPREMTDQFGNLLWYGEYTAWGRLKKDGRVYQNAHQPFRLQNQYYDRETGLHYNLMRYYEPDTGRFISQDPI</sequence>
<dbReference type="Pfam" id="PF05593">
    <property type="entry name" value="RHS_repeat"/>
    <property type="match status" value="4"/>
</dbReference>
<dbReference type="PANTHER" id="PTHR32305">
    <property type="match status" value="1"/>
</dbReference>
<dbReference type="Pfam" id="PF25023">
    <property type="entry name" value="TEN_YD-shell"/>
    <property type="match status" value="1"/>
</dbReference>
<evidence type="ECO:0000256" key="1">
    <source>
        <dbReference type="ARBA" id="ARBA00022737"/>
    </source>
</evidence>
<feature type="domain" description="RHS protein conserved region" evidence="3">
    <location>
        <begin position="683"/>
        <end position="715"/>
    </location>
</feature>
<reference evidence="5 6" key="1">
    <citation type="submission" date="2024-11" db="EMBL/GenBank/DDBJ databases">
        <authorList>
            <person name="Mikucki A.G."/>
            <person name="Kahler C.M."/>
        </authorList>
    </citation>
    <scope>NUCLEOTIDE SEQUENCE [LARGE SCALE GENOMIC DNA]</scope>
    <source>
        <strain evidence="5 6">EXNM717</strain>
    </source>
</reference>
<dbReference type="NCBIfam" id="TIGR01643">
    <property type="entry name" value="YD_repeat_2x"/>
    <property type="match status" value="8"/>
</dbReference>
<proteinExistence type="predicted"/>
<dbReference type="Proteomes" id="UP001621964">
    <property type="component" value="Unassembled WGS sequence"/>
</dbReference>
<gene>
    <name evidence="5" type="ORF">ACI43T_11740</name>
</gene>
<keyword evidence="1" id="KW-0677">Repeat</keyword>
<name>A0ABW8Q6G8_9NEIS</name>